<accession>A0AAJ1D259</accession>
<evidence type="ECO:0000313" key="2">
    <source>
        <dbReference type="Proteomes" id="UP001208888"/>
    </source>
</evidence>
<dbReference type="EMBL" id="JANFVX010000021">
    <property type="protein sequence ID" value="MCW0345935.1"/>
    <property type="molecule type" value="Genomic_DNA"/>
</dbReference>
<protein>
    <submittedName>
        <fullName evidence="1">Uncharacterized protein</fullName>
    </submittedName>
</protein>
<dbReference type="RefSeq" id="WP_028722785.1">
    <property type="nucleotide sequence ID" value="NZ_JANFVX010000021.1"/>
</dbReference>
<gene>
    <name evidence="1" type="ORF">NB703_004028</name>
</gene>
<proteinExistence type="predicted"/>
<comment type="caution">
    <text evidence="1">The sequence shown here is derived from an EMBL/GenBank/DDBJ whole genome shotgun (WGS) entry which is preliminary data.</text>
</comment>
<sequence>MDAKMIAHGIWDSIKGIPQSAYYGAKRTYISTGALGYDRQRRNERENERFYQVVKSLASNEEPLRCLVTTVITEFYNKLDEQGKEKVKNQVAYGAGRIGGQIGGQVVVSQSIAVLIIKNARSSYAYKALFRFSTSFAVSTALWQGLIEEAALASRRMANHYSSMYCKVQPQGLDMIYFVVEEQLKPYLDFISRHPQTCKRINDEICKLAG</sequence>
<evidence type="ECO:0000313" key="1">
    <source>
        <dbReference type="EMBL" id="MCW0345935.1"/>
    </source>
</evidence>
<name>A0AAJ1D259_PANAN</name>
<reference evidence="1" key="1">
    <citation type="submission" date="2022-06" db="EMBL/GenBank/DDBJ databases">
        <title>Dynamics of rice microbiomes reveals core vertical transmitted seed endophytes.</title>
        <authorList>
            <person name="Liao K."/>
            <person name="Zhang X."/>
        </authorList>
    </citation>
    <scope>NUCLEOTIDE SEQUENCE</scope>
    <source>
        <strain evidence="1">JT1-17</strain>
    </source>
</reference>
<dbReference type="Proteomes" id="UP001208888">
    <property type="component" value="Unassembled WGS sequence"/>
</dbReference>
<organism evidence="1 2">
    <name type="scientific">Pantoea ananas</name>
    <name type="common">Erwinia uredovora</name>
    <dbReference type="NCBI Taxonomy" id="553"/>
    <lineage>
        <taxon>Bacteria</taxon>
        <taxon>Pseudomonadati</taxon>
        <taxon>Pseudomonadota</taxon>
        <taxon>Gammaproteobacteria</taxon>
        <taxon>Enterobacterales</taxon>
        <taxon>Erwiniaceae</taxon>
        <taxon>Pantoea</taxon>
    </lineage>
</organism>
<dbReference type="AlphaFoldDB" id="A0AAJ1D259"/>